<gene>
    <name evidence="2" type="ORF">BEMITA_LOCUS7414</name>
</gene>
<dbReference type="AlphaFoldDB" id="A0A9P0CD31"/>
<protein>
    <recommendedName>
        <fullName evidence="4">Envelope protein</fullName>
    </recommendedName>
</protein>
<feature type="chain" id="PRO_5040502884" description="Envelope protein" evidence="1">
    <location>
        <begin position="22"/>
        <end position="329"/>
    </location>
</feature>
<dbReference type="PROSITE" id="PS51257">
    <property type="entry name" value="PROKAR_LIPOPROTEIN"/>
    <property type="match status" value="1"/>
</dbReference>
<accession>A0A9P0CD31</accession>
<evidence type="ECO:0000256" key="1">
    <source>
        <dbReference type="SAM" id="SignalP"/>
    </source>
</evidence>
<evidence type="ECO:0008006" key="4">
    <source>
        <dbReference type="Google" id="ProtNLM"/>
    </source>
</evidence>
<proteinExistence type="predicted"/>
<keyword evidence="1" id="KW-0732">Signal</keyword>
<reference evidence="2" key="1">
    <citation type="submission" date="2021-12" db="EMBL/GenBank/DDBJ databases">
        <authorList>
            <person name="King R."/>
        </authorList>
    </citation>
    <scope>NUCLEOTIDE SEQUENCE</scope>
</reference>
<organism evidence="2 3">
    <name type="scientific">Bemisia tabaci</name>
    <name type="common">Sweetpotato whitefly</name>
    <name type="synonym">Aleurodes tabaci</name>
    <dbReference type="NCBI Taxonomy" id="7038"/>
    <lineage>
        <taxon>Eukaryota</taxon>
        <taxon>Metazoa</taxon>
        <taxon>Ecdysozoa</taxon>
        <taxon>Arthropoda</taxon>
        <taxon>Hexapoda</taxon>
        <taxon>Insecta</taxon>
        <taxon>Pterygota</taxon>
        <taxon>Neoptera</taxon>
        <taxon>Paraneoptera</taxon>
        <taxon>Hemiptera</taxon>
        <taxon>Sternorrhyncha</taxon>
        <taxon>Aleyrodoidea</taxon>
        <taxon>Aleyrodidae</taxon>
        <taxon>Aleyrodinae</taxon>
        <taxon>Bemisia</taxon>
    </lineage>
</organism>
<dbReference type="EMBL" id="OU963865">
    <property type="protein sequence ID" value="CAH0770553.1"/>
    <property type="molecule type" value="Genomic_DNA"/>
</dbReference>
<sequence length="329" mass="37015">MKAPGLPLLAAAMTLWHVGQACTPIRNSTVISFNSTKQALFKNGVVTIPLVIDLIYTYKVCNEVYHSSVLAGMFRSAGTPAQSRNYETKSRQERAFPLLIAGAVATSSSVATLATMLWAKLKYAELNGEIEKLRQDLGKRTSYLEKLTIENKEANIKNYIAIRRDLRQITTLVSENLCKVQNYTRIILLESQMLNEFDETMAALRTKTLSAKLLPPSQLHAFIDNSPPLHNTLYTQAPYLLYLLAEVSFDLEEIKMSDGSILRGVISVPLIVRNEKINTEIAAKRYGDTIKVFRPVQVAQKSLRSVEHCDEQPDFFVCTEADLTFMRYL</sequence>
<evidence type="ECO:0000313" key="3">
    <source>
        <dbReference type="Proteomes" id="UP001152759"/>
    </source>
</evidence>
<name>A0A9P0CD31_BEMTA</name>
<dbReference type="Proteomes" id="UP001152759">
    <property type="component" value="Chromosome 4"/>
</dbReference>
<feature type="signal peptide" evidence="1">
    <location>
        <begin position="1"/>
        <end position="21"/>
    </location>
</feature>
<evidence type="ECO:0000313" key="2">
    <source>
        <dbReference type="EMBL" id="CAH0770553.1"/>
    </source>
</evidence>
<keyword evidence="3" id="KW-1185">Reference proteome</keyword>